<dbReference type="Pfam" id="PF13205">
    <property type="entry name" value="Big_5"/>
    <property type="match status" value="1"/>
</dbReference>
<protein>
    <submittedName>
        <fullName evidence="4">Ig-like domain-containing protein</fullName>
    </submittedName>
</protein>
<dbReference type="AlphaFoldDB" id="A0A9X1JMV6"/>
<evidence type="ECO:0000256" key="2">
    <source>
        <dbReference type="SAM" id="SignalP"/>
    </source>
</evidence>
<dbReference type="Proteomes" id="UP001138894">
    <property type="component" value="Unassembled WGS sequence"/>
</dbReference>
<dbReference type="RefSeq" id="WP_218545411.1">
    <property type="nucleotide sequence ID" value="NZ_JAGSPD010000004.1"/>
</dbReference>
<accession>A0A9X1JMV6</accession>
<gene>
    <name evidence="4" type="ORF">KCG49_06695</name>
</gene>
<feature type="chain" id="PRO_5040993692" evidence="2">
    <location>
        <begin position="25"/>
        <end position="538"/>
    </location>
</feature>
<dbReference type="PROSITE" id="PS51257">
    <property type="entry name" value="PROKAR_LIPOPROTEIN"/>
    <property type="match status" value="1"/>
</dbReference>
<evidence type="ECO:0000313" key="5">
    <source>
        <dbReference type="Proteomes" id="UP001138894"/>
    </source>
</evidence>
<evidence type="ECO:0000313" key="4">
    <source>
        <dbReference type="EMBL" id="MBV7268870.1"/>
    </source>
</evidence>
<dbReference type="EMBL" id="JAGSPD010000004">
    <property type="protein sequence ID" value="MBV7268870.1"/>
    <property type="molecule type" value="Genomic_DNA"/>
</dbReference>
<dbReference type="InterPro" id="IPR032812">
    <property type="entry name" value="SbsA_Ig"/>
</dbReference>
<feature type="signal peptide" evidence="2">
    <location>
        <begin position="1"/>
        <end position="24"/>
    </location>
</feature>
<reference evidence="4" key="1">
    <citation type="submission" date="2021-04" db="EMBL/GenBank/DDBJ databases">
        <authorList>
            <person name="Pira H."/>
            <person name="Risdian C."/>
            <person name="Wink J."/>
        </authorList>
    </citation>
    <scope>NUCLEOTIDE SEQUENCE</scope>
    <source>
        <strain evidence="4">WHY3</strain>
    </source>
</reference>
<evidence type="ECO:0000256" key="1">
    <source>
        <dbReference type="ARBA" id="ARBA00022729"/>
    </source>
</evidence>
<sequence length="538" mass="61859">MRSYFIRILSIVLFAIVMVSCANRGSPSGGEVDSEPPEIIREIPENFSTNFSAEEIRIYFNEYVKIKDLRKQLIISPPMDNEPVIVPLGGASDYISIKIKDTLQPNTTYAFNFGESIVDNNEGNPYPYYRYVFSTGDTIDSLSVQGYVEDALLDEPDTFVSVMLYEVDSTYTDSIVYKEKPRYITNTLDSVTTFSIDNIKAGTYKLVALKDKNGNYKFNQKDDKIGFKKGFITVPTDSVYPLTLFNEEVNFKAIKPKQDGASKIIFPYEGDYESMRIKVLGDTPEDYQTRIVKDPETDTLYYWYKPKFEIDTTFFLVSNGKYVDTFKHRFRKLEEDSLVMSAVSSRSLDFDKDFTIEGNIPLIKIDKSKINIIDKDSAAIDFEVEYDSIYNRYKLPINKVEGQKYNIQMLPETFWDFYGGTNKDTLSFVALTKMKSEYGNIRVNLRNATLPLVVQLVNDKGEVLYERYAKDTPVVDFTDLEPRRYNLRVIFDSNGNGKYDTGNYLLGIQPERVSYAPKDKVDEVRASFDFVIDFTLLE</sequence>
<comment type="caution">
    <text evidence="4">The sequence shown here is derived from an EMBL/GenBank/DDBJ whole genome shotgun (WGS) entry which is preliminary data.</text>
</comment>
<name>A0A9X1JMV6_9FLAO</name>
<proteinExistence type="predicted"/>
<feature type="domain" description="SbsA Ig-like" evidence="3">
    <location>
        <begin position="33"/>
        <end position="135"/>
    </location>
</feature>
<keyword evidence="5" id="KW-1185">Reference proteome</keyword>
<organism evidence="4 5">
    <name type="scientific">Winogradskyella luteola</name>
    <dbReference type="NCBI Taxonomy" id="2828330"/>
    <lineage>
        <taxon>Bacteria</taxon>
        <taxon>Pseudomonadati</taxon>
        <taxon>Bacteroidota</taxon>
        <taxon>Flavobacteriia</taxon>
        <taxon>Flavobacteriales</taxon>
        <taxon>Flavobacteriaceae</taxon>
        <taxon>Winogradskyella</taxon>
    </lineage>
</organism>
<evidence type="ECO:0000259" key="3">
    <source>
        <dbReference type="Pfam" id="PF13205"/>
    </source>
</evidence>
<keyword evidence="1 2" id="KW-0732">Signal</keyword>